<dbReference type="InterPro" id="IPR026592">
    <property type="entry name" value="BamE"/>
</dbReference>
<organism evidence="6 7">
    <name type="scientific">Allosphingosinicella indica</name>
    <dbReference type="NCBI Taxonomy" id="941907"/>
    <lineage>
        <taxon>Bacteria</taxon>
        <taxon>Pseudomonadati</taxon>
        <taxon>Pseudomonadota</taxon>
        <taxon>Alphaproteobacteria</taxon>
        <taxon>Sphingomonadales</taxon>
        <taxon>Sphingomonadaceae</taxon>
        <taxon>Allosphingosinicella</taxon>
    </lineage>
</organism>
<feature type="signal peptide" evidence="4">
    <location>
        <begin position="1"/>
        <end position="20"/>
    </location>
</feature>
<keyword evidence="3" id="KW-0998">Cell outer membrane</keyword>
<keyword evidence="2" id="KW-0472">Membrane</keyword>
<evidence type="ECO:0000313" key="7">
    <source>
        <dbReference type="Proteomes" id="UP000192934"/>
    </source>
</evidence>
<name>A0A1X7G5R1_9SPHN</name>
<keyword evidence="7" id="KW-1185">Reference proteome</keyword>
<feature type="chain" id="PRO_5010883758" evidence="4">
    <location>
        <begin position="21"/>
        <end position="160"/>
    </location>
</feature>
<protein>
    <submittedName>
        <fullName evidence="6">Beta-barrel assembly machine subunit BamE</fullName>
    </submittedName>
</protein>
<dbReference type="RefSeq" id="WP_085217969.1">
    <property type="nucleotide sequence ID" value="NZ_LT840185.1"/>
</dbReference>
<accession>A0A1X7G5R1</accession>
<dbReference type="InterPro" id="IPR037873">
    <property type="entry name" value="BamE-like"/>
</dbReference>
<evidence type="ECO:0000256" key="3">
    <source>
        <dbReference type="ARBA" id="ARBA00023237"/>
    </source>
</evidence>
<dbReference type="Proteomes" id="UP000192934">
    <property type="component" value="Chromosome I"/>
</dbReference>
<evidence type="ECO:0000256" key="2">
    <source>
        <dbReference type="ARBA" id="ARBA00023136"/>
    </source>
</evidence>
<dbReference type="PANTHER" id="PTHR37482">
    <property type="entry name" value="OUTER MEMBRANE PROTEIN ASSEMBLY FACTOR BAME"/>
    <property type="match status" value="1"/>
</dbReference>
<dbReference type="EMBL" id="LT840185">
    <property type="protein sequence ID" value="SMF64528.1"/>
    <property type="molecule type" value="Genomic_DNA"/>
</dbReference>
<dbReference type="PANTHER" id="PTHR37482:SF1">
    <property type="entry name" value="OUTER MEMBRANE PROTEIN ASSEMBLY FACTOR BAME"/>
    <property type="match status" value="1"/>
</dbReference>
<dbReference type="Pfam" id="PF04355">
    <property type="entry name" value="BamE"/>
    <property type="match status" value="1"/>
</dbReference>
<evidence type="ECO:0000259" key="5">
    <source>
        <dbReference type="Pfam" id="PF04355"/>
    </source>
</evidence>
<reference evidence="7" key="1">
    <citation type="submission" date="2017-04" db="EMBL/GenBank/DDBJ databases">
        <authorList>
            <person name="Varghese N."/>
            <person name="Submissions S."/>
        </authorList>
    </citation>
    <scope>NUCLEOTIDE SEQUENCE [LARGE SCALE GENOMIC DNA]</scope>
    <source>
        <strain evidence="7">Dd16</strain>
    </source>
</reference>
<dbReference type="STRING" id="941907.SAMN06295910_1206"/>
<dbReference type="PROSITE" id="PS51257">
    <property type="entry name" value="PROKAR_LIPOPROTEIN"/>
    <property type="match status" value="1"/>
</dbReference>
<dbReference type="GO" id="GO:0043165">
    <property type="term" value="P:Gram-negative-bacterium-type cell outer membrane assembly"/>
    <property type="evidence" value="ECO:0007669"/>
    <property type="project" value="TreeGrafter"/>
</dbReference>
<dbReference type="GO" id="GO:0030674">
    <property type="term" value="F:protein-macromolecule adaptor activity"/>
    <property type="evidence" value="ECO:0007669"/>
    <property type="project" value="TreeGrafter"/>
</dbReference>
<dbReference type="AlphaFoldDB" id="A0A1X7G5R1"/>
<dbReference type="InterPro" id="IPR007450">
    <property type="entry name" value="BamE_dom"/>
</dbReference>
<dbReference type="Gene3D" id="3.30.1450.10">
    <property type="match status" value="1"/>
</dbReference>
<proteinExistence type="predicted"/>
<gene>
    <name evidence="6" type="ORF">SAMN06295910_1206</name>
</gene>
<dbReference type="GO" id="GO:0051205">
    <property type="term" value="P:protein insertion into membrane"/>
    <property type="evidence" value="ECO:0007669"/>
    <property type="project" value="TreeGrafter"/>
</dbReference>
<evidence type="ECO:0000256" key="1">
    <source>
        <dbReference type="ARBA" id="ARBA00022729"/>
    </source>
</evidence>
<evidence type="ECO:0000256" key="4">
    <source>
        <dbReference type="SAM" id="SignalP"/>
    </source>
</evidence>
<dbReference type="OrthoDB" id="7160681at2"/>
<sequence length="160" mass="17103">MNVARSAAMAVLVCAGVGLSACSTLTVKDRQGYLVDDALVASVQPGIDNRDSVMGTLGRPSFTGQFDQKDWYYVSRNTRQPAFSDPKPTEQTVVHVRFDEAGNVAAVERTGMERVASINPMNDETPTLGRDRGFFQEIFGNIGAVGSTRGTAGGDVTNPQ</sequence>
<dbReference type="GO" id="GO:1990063">
    <property type="term" value="C:Bam protein complex"/>
    <property type="evidence" value="ECO:0007669"/>
    <property type="project" value="TreeGrafter"/>
</dbReference>
<feature type="domain" description="Outer membrane protein assembly factor BamE" evidence="5">
    <location>
        <begin position="32"/>
        <end position="106"/>
    </location>
</feature>
<evidence type="ECO:0000313" key="6">
    <source>
        <dbReference type="EMBL" id="SMF64528.1"/>
    </source>
</evidence>
<keyword evidence="1 4" id="KW-0732">Signal</keyword>